<dbReference type="STRING" id="155865.SAMN05216515_104110"/>
<keyword evidence="6" id="KW-1185">Reference proteome</keyword>
<dbReference type="InterPro" id="IPR037171">
    <property type="entry name" value="NagB/RpiA_transferase-like"/>
</dbReference>
<dbReference type="Gene3D" id="3.40.1080.20">
    <property type="entry name" value="Acetyl-CoA hydrolase/transferase C-terminal domain"/>
    <property type="match status" value="1"/>
</dbReference>
<comment type="similarity">
    <text evidence="1">Belongs to the acetyl-CoA hydrolase/transferase family.</text>
</comment>
<reference evidence="5 6" key="1">
    <citation type="submission" date="2016-10" db="EMBL/GenBank/DDBJ databases">
        <authorList>
            <person name="de Groot N.N."/>
        </authorList>
    </citation>
    <scope>NUCLEOTIDE SEQUENCE [LARGE SCALE GENOMIC DNA]</scope>
    <source>
        <strain evidence="5 6">KHGC13</strain>
    </source>
</reference>
<dbReference type="GO" id="GO:0006083">
    <property type="term" value="P:acetate metabolic process"/>
    <property type="evidence" value="ECO:0007669"/>
    <property type="project" value="InterPro"/>
</dbReference>
<dbReference type="InterPro" id="IPR038460">
    <property type="entry name" value="AcetylCoA_hyd_C_sf"/>
</dbReference>
<dbReference type="GO" id="GO:0008775">
    <property type="term" value="F:acetate CoA-transferase activity"/>
    <property type="evidence" value="ECO:0007669"/>
    <property type="project" value="InterPro"/>
</dbReference>
<evidence type="ECO:0000313" key="5">
    <source>
        <dbReference type="EMBL" id="SFU41222.1"/>
    </source>
</evidence>
<evidence type="ECO:0000256" key="2">
    <source>
        <dbReference type="ARBA" id="ARBA00022679"/>
    </source>
</evidence>
<accession>A0A1I7FYA9</accession>
<dbReference type="Pfam" id="PF13336">
    <property type="entry name" value="AcetylCoA_hyd_C"/>
    <property type="match status" value="1"/>
</dbReference>
<organism evidence="5 6">
    <name type="scientific">Eubacterium pyruvativorans</name>
    <dbReference type="NCBI Taxonomy" id="155865"/>
    <lineage>
        <taxon>Bacteria</taxon>
        <taxon>Bacillati</taxon>
        <taxon>Bacillota</taxon>
        <taxon>Clostridia</taxon>
        <taxon>Eubacteriales</taxon>
        <taxon>Eubacteriaceae</taxon>
        <taxon>Eubacterium</taxon>
    </lineage>
</organism>
<dbReference type="Pfam" id="PF02550">
    <property type="entry name" value="AcetylCoA_hydro"/>
    <property type="match status" value="1"/>
</dbReference>
<dbReference type="InterPro" id="IPR026888">
    <property type="entry name" value="AcetylCoA_hyd_C"/>
</dbReference>
<name>A0A1I7FYA9_9FIRM</name>
<dbReference type="EMBL" id="FPBT01000004">
    <property type="protein sequence ID" value="SFU41222.1"/>
    <property type="molecule type" value="Genomic_DNA"/>
</dbReference>
<feature type="domain" description="Acetyl-CoA hydrolase/transferase C-terminal" evidence="4">
    <location>
        <begin position="276"/>
        <end position="433"/>
    </location>
</feature>
<evidence type="ECO:0000313" key="6">
    <source>
        <dbReference type="Proteomes" id="UP000198817"/>
    </source>
</evidence>
<dbReference type="PANTHER" id="PTHR21432">
    <property type="entry name" value="ACETYL-COA HYDROLASE-RELATED"/>
    <property type="match status" value="1"/>
</dbReference>
<keyword evidence="5" id="KW-0378">Hydrolase</keyword>
<dbReference type="PANTHER" id="PTHR21432:SF20">
    <property type="entry name" value="ACETYL-COA HYDROLASE"/>
    <property type="match status" value="1"/>
</dbReference>
<dbReference type="InterPro" id="IPR046433">
    <property type="entry name" value="ActCoA_hydro"/>
</dbReference>
<dbReference type="OrthoDB" id="9801795at2"/>
<dbReference type="InterPro" id="IPR003702">
    <property type="entry name" value="ActCoA_hydro_N"/>
</dbReference>
<gene>
    <name evidence="5" type="ORF">SAMN05216508_10421</name>
</gene>
<dbReference type="SUPFAM" id="SSF100950">
    <property type="entry name" value="NagB/RpiA/CoA transferase-like"/>
    <property type="match status" value="2"/>
</dbReference>
<proteinExistence type="inferred from homology"/>
<dbReference type="RefSeq" id="WP_090162009.1">
    <property type="nucleotide sequence ID" value="NZ_FNBF01000003.1"/>
</dbReference>
<sequence length="445" mass="49319">MFAEEYRRKCKTAEEAVKIVKDGDWVEYGEVASFPIALDRALAARKGELKDVKVRNSLSVQPVQVVEQDPEQESFTYNLWYCSGIDRHYVDQGRAYFIPMNYRDIGSYFNRGLAPVDVAMVAVSTPDEDGYFNLALTNCAHREIIDAAKYVILEVNDCLPHVPELNGGRIHISEVDAVVESHEKPASMSPSEPNDMDRAIAKNIMPFLHDGQTLQLGIGGIPNALGGLIADSDLRDLGMHTELMSDGYLKLYEAGIVTDRKKKTDNGKGVFGICYGTPALYDFVDNNRRNIYSASMSYTNNPKVIASFDDFLSINGCVSCDLYGQVSAETAGTRQISGAGGQLDFVTGTYMAEHGKSIITMTSSRVDSKGVRHSNIRPYFSGGDVVTTPRSQTQYIVTEYGAACMIGKSTWERAEELIRIAHPDLRDDLIRAAENQGIWRRSNKK</sequence>
<feature type="domain" description="Acetyl-CoA hydrolase/transferase N-terminal" evidence="3">
    <location>
        <begin position="4"/>
        <end position="188"/>
    </location>
</feature>
<dbReference type="AlphaFoldDB" id="A0A1I7FYA9"/>
<protein>
    <submittedName>
        <fullName evidence="5">Acyl-CoA hydrolase</fullName>
    </submittedName>
</protein>
<evidence type="ECO:0000259" key="3">
    <source>
        <dbReference type="Pfam" id="PF02550"/>
    </source>
</evidence>
<dbReference type="Proteomes" id="UP000198817">
    <property type="component" value="Unassembled WGS sequence"/>
</dbReference>
<evidence type="ECO:0000259" key="4">
    <source>
        <dbReference type="Pfam" id="PF13336"/>
    </source>
</evidence>
<dbReference type="Gene3D" id="3.40.1080.10">
    <property type="entry name" value="Glutaconate Coenzyme A-transferase"/>
    <property type="match status" value="1"/>
</dbReference>
<dbReference type="Gene3D" id="3.30.750.70">
    <property type="entry name" value="4-hydroxybutyrate coenzyme like domains"/>
    <property type="match status" value="1"/>
</dbReference>
<dbReference type="GO" id="GO:0016787">
    <property type="term" value="F:hydrolase activity"/>
    <property type="evidence" value="ECO:0007669"/>
    <property type="project" value="UniProtKB-KW"/>
</dbReference>
<evidence type="ECO:0000256" key="1">
    <source>
        <dbReference type="ARBA" id="ARBA00009632"/>
    </source>
</evidence>
<keyword evidence="2" id="KW-0808">Transferase</keyword>
<dbReference type="GeneID" id="78353878"/>